<dbReference type="AlphaFoldDB" id="A0AAW0JN63"/>
<evidence type="ECO:0000256" key="2">
    <source>
        <dbReference type="ARBA" id="ARBA00022676"/>
    </source>
</evidence>
<keyword evidence="12" id="KW-1185">Reference proteome</keyword>
<dbReference type="InterPro" id="IPR003378">
    <property type="entry name" value="Fringe-like_glycosylTrfase"/>
</dbReference>
<dbReference type="GO" id="GO:0016020">
    <property type="term" value="C:membrane"/>
    <property type="evidence" value="ECO:0007669"/>
    <property type="project" value="UniProtKB-SubCell"/>
</dbReference>
<organism evidence="11 12">
    <name type="scientific">Quercus suber</name>
    <name type="common">Cork oak</name>
    <dbReference type="NCBI Taxonomy" id="58331"/>
    <lineage>
        <taxon>Eukaryota</taxon>
        <taxon>Viridiplantae</taxon>
        <taxon>Streptophyta</taxon>
        <taxon>Embryophyta</taxon>
        <taxon>Tracheophyta</taxon>
        <taxon>Spermatophyta</taxon>
        <taxon>Magnoliopsida</taxon>
        <taxon>eudicotyledons</taxon>
        <taxon>Gunneridae</taxon>
        <taxon>Pentapetalae</taxon>
        <taxon>rosids</taxon>
        <taxon>fabids</taxon>
        <taxon>Fagales</taxon>
        <taxon>Fagaceae</taxon>
        <taxon>Quercus</taxon>
    </lineage>
</organism>
<gene>
    <name evidence="11" type="ORF">CFP56_030300</name>
</gene>
<evidence type="ECO:0000256" key="5">
    <source>
        <dbReference type="ARBA" id="ARBA00022968"/>
    </source>
</evidence>
<evidence type="ECO:0000256" key="4">
    <source>
        <dbReference type="ARBA" id="ARBA00022692"/>
    </source>
</evidence>
<reference evidence="11 12" key="1">
    <citation type="journal article" date="2018" name="Sci. Data">
        <title>The draft genome sequence of cork oak.</title>
        <authorList>
            <person name="Ramos A.M."/>
            <person name="Usie A."/>
            <person name="Barbosa P."/>
            <person name="Barros P.M."/>
            <person name="Capote T."/>
            <person name="Chaves I."/>
            <person name="Simoes F."/>
            <person name="Abreu I."/>
            <person name="Carrasquinho I."/>
            <person name="Faro C."/>
            <person name="Guimaraes J.B."/>
            <person name="Mendonca D."/>
            <person name="Nobrega F."/>
            <person name="Rodrigues L."/>
            <person name="Saibo N.J.M."/>
            <person name="Varela M.C."/>
            <person name="Egas C."/>
            <person name="Matos J."/>
            <person name="Miguel C.M."/>
            <person name="Oliveira M.M."/>
            <person name="Ricardo C.P."/>
            <person name="Goncalves S."/>
        </authorList>
    </citation>
    <scope>NUCLEOTIDE SEQUENCE [LARGE SCALE GENOMIC DNA]</scope>
    <source>
        <strain evidence="12">cv. HL8</strain>
    </source>
</reference>
<keyword evidence="4" id="KW-0812">Transmembrane</keyword>
<dbReference type="GO" id="GO:0016757">
    <property type="term" value="F:glycosyltransferase activity"/>
    <property type="evidence" value="ECO:0007669"/>
    <property type="project" value="UniProtKB-KW"/>
</dbReference>
<keyword evidence="3" id="KW-0808">Transferase</keyword>
<evidence type="ECO:0000256" key="9">
    <source>
        <dbReference type="SAM" id="MobiDB-lite"/>
    </source>
</evidence>
<dbReference type="EMBL" id="PKMF04000503">
    <property type="protein sequence ID" value="KAK7828379.1"/>
    <property type="molecule type" value="Genomic_DNA"/>
</dbReference>
<evidence type="ECO:0000256" key="1">
    <source>
        <dbReference type="ARBA" id="ARBA00004606"/>
    </source>
</evidence>
<dbReference type="GO" id="GO:0012505">
    <property type="term" value="C:endomembrane system"/>
    <property type="evidence" value="ECO:0007669"/>
    <property type="project" value="UniProtKB-SubCell"/>
</dbReference>
<dbReference type="InterPro" id="IPR006740">
    <property type="entry name" value="DUF604"/>
</dbReference>
<evidence type="ECO:0000256" key="6">
    <source>
        <dbReference type="ARBA" id="ARBA00022989"/>
    </source>
</evidence>
<evidence type="ECO:0000256" key="7">
    <source>
        <dbReference type="ARBA" id="ARBA00023136"/>
    </source>
</evidence>
<evidence type="ECO:0000313" key="12">
    <source>
        <dbReference type="Proteomes" id="UP000237347"/>
    </source>
</evidence>
<dbReference type="Gene3D" id="3.90.550.50">
    <property type="match status" value="3"/>
</dbReference>
<keyword evidence="7" id="KW-0472">Membrane</keyword>
<evidence type="ECO:0000313" key="11">
    <source>
        <dbReference type="EMBL" id="KAK7828379.1"/>
    </source>
</evidence>
<evidence type="ECO:0000259" key="10">
    <source>
        <dbReference type="Pfam" id="PF02434"/>
    </source>
</evidence>
<keyword evidence="5" id="KW-0735">Signal-anchor</keyword>
<name>A0AAW0JN63_QUESU</name>
<dbReference type="Pfam" id="PF02434">
    <property type="entry name" value="Fringe"/>
    <property type="match status" value="1"/>
</dbReference>
<feature type="domain" description="Fringe-like glycosyltransferase" evidence="10">
    <location>
        <begin position="2"/>
        <end position="65"/>
    </location>
</feature>
<keyword evidence="6" id="KW-1133">Transmembrane helix</keyword>
<feature type="region of interest" description="Disordered" evidence="9">
    <location>
        <begin position="57"/>
        <end position="80"/>
    </location>
</feature>
<keyword evidence="2" id="KW-0328">Glycosyltransferase</keyword>
<comment type="subcellular location">
    <subcellularLocation>
        <location evidence="8">Endomembrane system</location>
        <topology evidence="8">Single-pass membrane protein</topology>
    </subcellularLocation>
    <subcellularLocation>
        <location evidence="1">Membrane</location>
        <topology evidence="1">Single-pass type II membrane protein</topology>
    </subcellularLocation>
</comment>
<dbReference type="Pfam" id="PF04646">
    <property type="entry name" value="DUF604"/>
    <property type="match status" value="2"/>
</dbReference>
<comment type="caution">
    <text evidence="11">The sequence shown here is derived from an EMBL/GenBank/DDBJ whole genome shotgun (WGS) entry which is preliminary data.</text>
</comment>
<evidence type="ECO:0000256" key="8">
    <source>
        <dbReference type="ARBA" id="ARBA00037847"/>
    </source>
</evidence>
<dbReference type="PANTHER" id="PTHR10811">
    <property type="entry name" value="FRINGE-RELATED"/>
    <property type="match status" value="1"/>
</dbReference>
<dbReference type="FunFam" id="3.90.550.50:FF:000006">
    <property type="entry name" value="Fringe-related protein-like"/>
    <property type="match status" value="2"/>
</dbReference>
<sequence length="839" mass="96194">MRWYVMADDDTVLTVDNLVEVLAKYDHTKSYYVGSNSESVKSNFDFSFDMAFGGAGNCSKSRQRVSPDRPPTEEFQPWPSTSPPFRINEDIAKLKVFPKISRPVQIRIRTIMETFRQGDKDMRWYVMADDDTVLTVDNLVEVLAKYDHTKSYYVGSNSESVKSNFDFSFDMAFGGAGYALSYPLAEALSTKLDGCIERYPYMSVSDFLLHSCLADLGIALNHDKGFHQIDLRNDISGLLSAHPQTPFLSLHHIDTIDPIFPSMDRSESINRLMKAAKIDQSRLLQQTICYHRQSNWSLSISWGYSAYIYENIIPRSILWRPLETFRPWKRNSRPPLYMFNTRWPSNNPCEAPHVLFFDSIEHIEGDQIVTTYVRAWPRGLPTCSFAGNHSADPISKIKVFSPASTRLEAGERDCCDIEYMDGANVTEVKYRACMKYEYWNMGGNGSTMGSCWWSSGLTKEDELLKDRPPTEEFQPWPSTSPPFRINEDITKLKVFPKISRPIQVRIVRTIMETFRQGDKDVRWYVMGDDDTVLMVDNLVELLAKYDHTKSYYIGSNSDCVKSNFDFSFNMAFGGAGYALSYPLAEALATKLDDCIERYPDMYVSDFLLHSCLADLGVALTQNKGFHQIDLHNDISGLLSAHPQTPFLSLHHIDTIDPIFPSMDRSESINHLMKAAKIDQSRLLQQTICYHRQNNWSLSISWGYSTYIYENIIPRSILWRPLETFRPWVADWTPPLYMFNTRWPSDNPCEAPHLFFFDSIEHIEGDQIVTTYIRARPRGLPTCSFAGNHSADPITKIKVFSPASTRLEGRGRDCCDIEYMDGANVTEVKYRACMKYEVIA</sequence>
<dbReference type="Proteomes" id="UP000237347">
    <property type="component" value="Unassembled WGS sequence"/>
</dbReference>
<accession>A0AAW0JN63</accession>
<protein>
    <recommendedName>
        <fullName evidence="10">Fringe-like glycosyltransferase domain-containing protein</fullName>
    </recommendedName>
</protein>
<proteinExistence type="predicted"/>
<evidence type="ECO:0000256" key="3">
    <source>
        <dbReference type="ARBA" id="ARBA00022679"/>
    </source>
</evidence>